<dbReference type="Gene3D" id="3.55.50.30">
    <property type="match status" value="1"/>
</dbReference>
<keyword evidence="2" id="KW-0472">Membrane</keyword>
<evidence type="ECO:0000256" key="3">
    <source>
        <dbReference type="ARBA" id="ARBA00023237"/>
    </source>
</evidence>
<protein>
    <submittedName>
        <fullName evidence="6">STN domain-containing protein</fullName>
    </submittedName>
</protein>
<gene>
    <name evidence="6" type="ORF">I8747_03690</name>
</gene>
<dbReference type="AlphaFoldDB" id="A0AAJ1E146"/>
<evidence type="ECO:0000259" key="5">
    <source>
        <dbReference type="SMART" id="SM00965"/>
    </source>
</evidence>
<evidence type="ECO:0000256" key="2">
    <source>
        <dbReference type="ARBA" id="ARBA00023136"/>
    </source>
</evidence>
<reference evidence="6" key="1">
    <citation type="submission" date="2020-12" db="EMBL/GenBank/DDBJ databases">
        <title>Generalized mutagenesis with transposon Tn5. A laboratory procedure for the identification of genes responsible for a bacterial phenotype and its regulation, illustrated with phenazine production in Pseudomonas chlororaphis.</title>
        <authorList>
            <person name="Muzio F."/>
            <person name="Sobrero P."/>
            <person name="Agaras B."/>
            <person name="Valverde C."/>
        </authorList>
    </citation>
    <scope>NUCLEOTIDE SEQUENCE</scope>
    <source>
        <strain evidence="6">SMMP3</strain>
    </source>
</reference>
<evidence type="ECO:0000256" key="1">
    <source>
        <dbReference type="ARBA" id="ARBA00022448"/>
    </source>
</evidence>
<dbReference type="Pfam" id="PF07660">
    <property type="entry name" value="STN"/>
    <property type="match status" value="1"/>
</dbReference>
<comment type="caution">
    <text evidence="6">The sequence shown here is derived from an EMBL/GenBank/DDBJ whole genome shotgun (WGS) entry which is preliminary data.</text>
</comment>
<organism evidence="6 7">
    <name type="scientific">Pseudomonas chlororaphis subsp. aurantiaca</name>
    <dbReference type="NCBI Taxonomy" id="86192"/>
    <lineage>
        <taxon>Bacteria</taxon>
        <taxon>Pseudomonadati</taxon>
        <taxon>Pseudomonadota</taxon>
        <taxon>Gammaproteobacteria</taxon>
        <taxon>Pseudomonadales</taxon>
        <taxon>Pseudomonadaceae</taxon>
        <taxon>Pseudomonas</taxon>
    </lineage>
</organism>
<evidence type="ECO:0000313" key="6">
    <source>
        <dbReference type="EMBL" id="MBU4631909.1"/>
    </source>
</evidence>
<evidence type="ECO:0000256" key="4">
    <source>
        <dbReference type="SAM" id="SignalP"/>
    </source>
</evidence>
<keyword evidence="3" id="KW-0998">Cell outer membrane</keyword>
<sequence>MQRRRAKVGYRSFFHAGVARCGLALLLALAAAGMARAAPQEPPMVDAHRLLDLDIAAQDLAEALELFSRSTGMAVLVDRELTRGRRSVRVQGRYSARDALSRLLTGSGLMARYARSDAFTLQVAQLSDAPAPKGAGGNAGTWASDSFASALQRAVEAGLCRSELTRPGRYRAVLQLWIDRGGHIEHSRLVTTTGDLRRDEALVQSLSETWVERPTPSSLRQPVTLLLIPDSAGKRMDCRQRQGASGA</sequence>
<feature type="chain" id="PRO_5042563802" evidence="4">
    <location>
        <begin position="38"/>
        <end position="247"/>
    </location>
</feature>
<feature type="domain" description="Secretin/TonB short N-terminal" evidence="5">
    <location>
        <begin position="73"/>
        <end position="124"/>
    </location>
</feature>
<keyword evidence="4" id="KW-0732">Signal</keyword>
<name>A0AAJ1E146_9PSED</name>
<keyword evidence="1" id="KW-0813">Transport</keyword>
<dbReference type="Proteomes" id="UP000787568">
    <property type="component" value="Unassembled WGS sequence"/>
</dbReference>
<dbReference type="SUPFAM" id="SSF74653">
    <property type="entry name" value="TolA/TonB C-terminal domain"/>
    <property type="match status" value="1"/>
</dbReference>
<dbReference type="GO" id="GO:0019867">
    <property type="term" value="C:outer membrane"/>
    <property type="evidence" value="ECO:0007669"/>
    <property type="project" value="InterPro"/>
</dbReference>
<dbReference type="InterPro" id="IPR011662">
    <property type="entry name" value="Secretin/TonB_short_N"/>
</dbReference>
<accession>A0AAJ1E146</accession>
<dbReference type="EMBL" id="JAEEFW010000001">
    <property type="protein sequence ID" value="MBU4631909.1"/>
    <property type="molecule type" value="Genomic_DNA"/>
</dbReference>
<dbReference type="SMART" id="SM00965">
    <property type="entry name" value="STN"/>
    <property type="match status" value="1"/>
</dbReference>
<feature type="signal peptide" evidence="4">
    <location>
        <begin position="1"/>
        <end position="37"/>
    </location>
</feature>
<evidence type="ECO:0000313" key="7">
    <source>
        <dbReference type="Proteomes" id="UP000787568"/>
    </source>
</evidence>
<proteinExistence type="predicted"/>